<keyword evidence="6" id="KW-1185">Reference proteome</keyword>
<dbReference type="EMBL" id="JAPFFL010000015">
    <property type="protein sequence ID" value="KAJ6676970.1"/>
    <property type="molecule type" value="Genomic_DNA"/>
</dbReference>
<dbReference type="GO" id="GO:0015630">
    <property type="term" value="C:microtubule cytoskeleton"/>
    <property type="evidence" value="ECO:0007669"/>
    <property type="project" value="TreeGrafter"/>
</dbReference>
<name>A0A9Q0SHG8_SALVM</name>
<feature type="coiled-coil region" evidence="3">
    <location>
        <begin position="150"/>
        <end position="177"/>
    </location>
</feature>
<gene>
    <name evidence="5" type="ORF">OIU85_010179</name>
</gene>
<dbReference type="InterPro" id="IPR031852">
    <property type="entry name" value="Vik1/Cik1_MT-bd"/>
</dbReference>
<dbReference type="GO" id="GO:0005524">
    <property type="term" value="F:ATP binding"/>
    <property type="evidence" value="ECO:0007669"/>
    <property type="project" value="InterPro"/>
</dbReference>
<dbReference type="InterPro" id="IPR027640">
    <property type="entry name" value="Kinesin-like_fam"/>
</dbReference>
<dbReference type="GO" id="GO:0008017">
    <property type="term" value="F:microtubule binding"/>
    <property type="evidence" value="ECO:0007669"/>
    <property type="project" value="InterPro"/>
</dbReference>
<dbReference type="GO" id="GO:0007018">
    <property type="term" value="P:microtubule-based movement"/>
    <property type="evidence" value="ECO:0007669"/>
    <property type="project" value="InterPro"/>
</dbReference>
<dbReference type="Gene3D" id="3.40.850.10">
    <property type="entry name" value="Kinesin motor domain"/>
    <property type="match status" value="1"/>
</dbReference>
<dbReference type="SUPFAM" id="SSF52540">
    <property type="entry name" value="P-loop containing nucleoside triphosphate hydrolases"/>
    <property type="match status" value="1"/>
</dbReference>
<evidence type="ECO:0000256" key="2">
    <source>
        <dbReference type="PROSITE-ProRule" id="PRU00283"/>
    </source>
</evidence>
<dbReference type="PANTHER" id="PTHR47972">
    <property type="entry name" value="KINESIN-LIKE PROTEIN KLP-3"/>
    <property type="match status" value="1"/>
</dbReference>
<organism evidence="5 6">
    <name type="scientific">Salix viminalis</name>
    <name type="common">Common osier</name>
    <name type="synonym">Basket willow</name>
    <dbReference type="NCBI Taxonomy" id="40686"/>
    <lineage>
        <taxon>Eukaryota</taxon>
        <taxon>Viridiplantae</taxon>
        <taxon>Streptophyta</taxon>
        <taxon>Embryophyta</taxon>
        <taxon>Tracheophyta</taxon>
        <taxon>Spermatophyta</taxon>
        <taxon>Magnoliopsida</taxon>
        <taxon>eudicotyledons</taxon>
        <taxon>Gunneridae</taxon>
        <taxon>Pentapetalae</taxon>
        <taxon>rosids</taxon>
        <taxon>fabids</taxon>
        <taxon>Malpighiales</taxon>
        <taxon>Salicaceae</taxon>
        <taxon>Saliceae</taxon>
        <taxon>Salix</taxon>
    </lineage>
</organism>
<dbReference type="Proteomes" id="UP001151529">
    <property type="component" value="Chromosome 15Z"/>
</dbReference>
<reference evidence="5" key="2">
    <citation type="journal article" date="2023" name="Int. J. Mol. Sci.">
        <title>De Novo Assembly and Annotation of 11 Diverse Shrub Willow (Salix) Genomes Reveals Novel Gene Organization in Sex-Linked Regions.</title>
        <authorList>
            <person name="Hyden B."/>
            <person name="Feng K."/>
            <person name="Yates T.B."/>
            <person name="Jawdy S."/>
            <person name="Cereghino C."/>
            <person name="Smart L.B."/>
            <person name="Muchero W."/>
        </authorList>
    </citation>
    <scope>NUCLEOTIDE SEQUENCE [LARGE SCALE GENOMIC DNA]</scope>
    <source>
        <tissue evidence="5">Shoot tip</tissue>
    </source>
</reference>
<dbReference type="OrthoDB" id="3176171at2759"/>
<feature type="domain" description="Kinesin motor" evidence="4">
    <location>
        <begin position="250"/>
        <end position="316"/>
    </location>
</feature>
<dbReference type="InterPro" id="IPR001752">
    <property type="entry name" value="Kinesin_motor_dom"/>
</dbReference>
<protein>
    <submittedName>
        <fullName evidence="5">KINESIN-4-LIKE ISOFORM X1</fullName>
    </submittedName>
</protein>
<dbReference type="PROSITE" id="PS50067">
    <property type="entry name" value="KINESIN_MOTOR_2"/>
    <property type="match status" value="1"/>
</dbReference>
<evidence type="ECO:0000256" key="1">
    <source>
        <dbReference type="ARBA" id="ARBA00023175"/>
    </source>
</evidence>
<evidence type="ECO:0000256" key="3">
    <source>
        <dbReference type="SAM" id="Coils"/>
    </source>
</evidence>
<dbReference type="GO" id="GO:0003777">
    <property type="term" value="F:microtubule motor activity"/>
    <property type="evidence" value="ECO:0007669"/>
    <property type="project" value="InterPro"/>
</dbReference>
<comment type="caution">
    <text evidence="2">Lacks conserved residue(s) required for the propagation of feature annotation.</text>
</comment>
<evidence type="ECO:0000259" key="4">
    <source>
        <dbReference type="PROSITE" id="PS50067"/>
    </source>
</evidence>
<dbReference type="InterPro" id="IPR027417">
    <property type="entry name" value="P-loop_NTPase"/>
</dbReference>
<keyword evidence="3" id="KW-0175">Coiled coil</keyword>
<dbReference type="Gene3D" id="1.20.5.170">
    <property type="match status" value="1"/>
</dbReference>
<comment type="similarity">
    <text evidence="2">Belongs to the TRAFAC class myosin-kinesin ATPase superfamily. Kinesin family.</text>
</comment>
<sequence length="316" mass="36395">MMKSNSLDNAPTQSLLSVVNGILDESIERKNDKIPHREACLLRKVVQEIERRISTQTEHLRTARIRVLEALASGTGEERGVVMDRLQQIKIQKSKMEEEKKTGVEHVAKLIKEQEQRDVELSDLKQELKLAKQRHELHCLQMETEAKAAKDGLEGRMKELEILLEDSRNQVRVLEAYSQSKSNMFNKKEHIFKSFVEFQFGALKVQKSNLEEFNDLGVKLKALIDATGDYHIVLAENRRMFNELQELKGNIRVYCQIRPFLPGQAAKHTTVEYIGEHGELAIVNPSKQGKDRRRNFKFNKIFGPESTQGFHLFQCG</sequence>
<dbReference type="AlphaFoldDB" id="A0A9Q0SHG8"/>
<accession>A0A9Q0SHG8</accession>
<dbReference type="InterPro" id="IPR036961">
    <property type="entry name" value="Kinesin_motor_dom_sf"/>
</dbReference>
<comment type="caution">
    <text evidence="5">The sequence shown here is derived from an EMBL/GenBank/DDBJ whole genome shotgun (WGS) entry which is preliminary data.</text>
</comment>
<reference evidence="5" key="1">
    <citation type="submission" date="2022-11" db="EMBL/GenBank/DDBJ databases">
        <authorList>
            <person name="Hyden B.L."/>
            <person name="Feng K."/>
            <person name="Yates T."/>
            <person name="Jawdy S."/>
            <person name="Smart L.B."/>
            <person name="Muchero W."/>
        </authorList>
    </citation>
    <scope>NUCLEOTIDE SEQUENCE</scope>
    <source>
        <tissue evidence="5">Shoot tip</tissue>
    </source>
</reference>
<evidence type="ECO:0000313" key="5">
    <source>
        <dbReference type="EMBL" id="KAJ6676970.1"/>
    </source>
</evidence>
<dbReference type="Pfam" id="PF16796">
    <property type="entry name" value="Microtub_bd"/>
    <property type="match status" value="1"/>
</dbReference>
<proteinExistence type="inferred from homology"/>
<dbReference type="PANTHER" id="PTHR47972:SF14">
    <property type="entry name" value="KINESIN-LIKE PROTEIN KIN-14J"/>
    <property type="match status" value="1"/>
</dbReference>
<keyword evidence="1" id="KW-0505">Motor protein</keyword>
<evidence type="ECO:0000313" key="6">
    <source>
        <dbReference type="Proteomes" id="UP001151529"/>
    </source>
</evidence>